<evidence type="ECO:0000256" key="7">
    <source>
        <dbReference type="SAM" id="Phobius"/>
    </source>
</evidence>
<keyword evidence="2" id="KW-0813">Transport</keyword>
<feature type="transmembrane region" description="Helical" evidence="7">
    <location>
        <begin position="60"/>
        <end position="78"/>
    </location>
</feature>
<keyword evidence="5 7" id="KW-1133">Transmembrane helix</keyword>
<evidence type="ECO:0000256" key="6">
    <source>
        <dbReference type="ARBA" id="ARBA00023136"/>
    </source>
</evidence>
<proteinExistence type="predicted"/>
<dbReference type="PANTHER" id="PTHR11662">
    <property type="entry name" value="SOLUTE CARRIER FAMILY 17"/>
    <property type="match status" value="1"/>
</dbReference>
<organism evidence="8 9">
    <name type="scientific">Dufourea novaeangliae</name>
    <name type="common">Sweat bee</name>
    <dbReference type="NCBI Taxonomy" id="178035"/>
    <lineage>
        <taxon>Eukaryota</taxon>
        <taxon>Metazoa</taxon>
        <taxon>Ecdysozoa</taxon>
        <taxon>Arthropoda</taxon>
        <taxon>Hexapoda</taxon>
        <taxon>Insecta</taxon>
        <taxon>Pterygota</taxon>
        <taxon>Neoptera</taxon>
        <taxon>Endopterygota</taxon>
        <taxon>Hymenoptera</taxon>
        <taxon>Apocrita</taxon>
        <taxon>Aculeata</taxon>
        <taxon>Apoidea</taxon>
        <taxon>Anthophila</taxon>
        <taxon>Halictidae</taxon>
        <taxon>Rophitinae</taxon>
        <taxon>Dufourea</taxon>
    </lineage>
</organism>
<gene>
    <name evidence="8" type="ORF">WN55_00299</name>
</gene>
<dbReference type="InterPro" id="IPR050382">
    <property type="entry name" value="MFS_Na/Anion_cotransporter"/>
</dbReference>
<feature type="transmembrane region" description="Helical" evidence="7">
    <location>
        <begin position="253"/>
        <end position="280"/>
    </location>
</feature>
<feature type="transmembrane region" description="Helical" evidence="7">
    <location>
        <begin position="222"/>
        <end position="241"/>
    </location>
</feature>
<evidence type="ECO:0000313" key="9">
    <source>
        <dbReference type="Proteomes" id="UP000076502"/>
    </source>
</evidence>
<dbReference type="InterPro" id="IPR036259">
    <property type="entry name" value="MFS_trans_sf"/>
</dbReference>
<evidence type="ECO:0000256" key="5">
    <source>
        <dbReference type="ARBA" id="ARBA00022989"/>
    </source>
</evidence>
<reference evidence="8 9" key="1">
    <citation type="submission" date="2015-07" db="EMBL/GenBank/DDBJ databases">
        <title>The genome of Dufourea novaeangliae.</title>
        <authorList>
            <person name="Pan H."/>
            <person name="Kapheim K."/>
        </authorList>
    </citation>
    <scope>NUCLEOTIDE SEQUENCE [LARGE SCALE GENOMIC DNA]</scope>
    <source>
        <strain evidence="8">0120121106</strain>
        <tissue evidence="8">Whole body</tissue>
    </source>
</reference>
<feature type="transmembrane region" description="Helical" evidence="7">
    <location>
        <begin position="292"/>
        <end position="310"/>
    </location>
</feature>
<dbReference type="STRING" id="178035.A0A154PAH8"/>
<dbReference type="FunFam" id="1.20.1250.20:FF:000003">
    <property type="entry name" value="Solute carrier family 17 member 3"/>
    <property type="match status" value="1"/>
</dbReference>
<dbReference type="Proteomes" id="UP000076502">
    <property type="component" value="Unassembled WGS sequence"/>
</dbReference>
<feature type="transmembrane region" description="Helical" evidence="7">
    <location>
        <begin position="29"/>
        <end position="54"/>
    </location>
</feature>
<protein>
    <submittedName>
        <fullName evidence="8">Putative inorganic phosphate cotransporter</fullName>
    </submittedName>
</protein>
<dbReference type="OrthoDB" id="2985014at2759"/>
<evidence type="ECO:0000256" key="4">
    <source>
        <dbReference type="ARBA" id="ARBA00022847"/>
    </source>
</evidence>
<dbReference type="Pfam" id="PF07690">
    <property type="entry name" value="MFS_1"/>
    <property type="match status" value="1"/>
</dbReference>
<evidence type="ECO:0000256" key="2">
    <source>
        <dbReference type="ARBA" id="ARBA00022448"/>
    </source>
</evidence>
<dbReference type="GO" id="GO:0016020">
    <property type="term" value="C:membrane"/>
    <property type="evidence" value="ECO:0007669"/>
    <property type="project" value="UniProtKB-SubCell"/>
</dbReference>
<dbReference type="Gene3D" id="1.20.1250.20">
    <property type="entry name" value="MFS general substrate transporter like domains"/>
    <property type="match status" value="1"/>
</dbReference>
<sequence>MTHSYTMKRVSVISISEKMKIPATKPEATFVYAGGWIGNVICLLSSGLLSVSALGWPSCFYFWGGITIICGVLFLLIGKESPARHPSIPQDEKEYIETSLGITETEETLPIPWRAMFTSLPMWALLITQSAQNWGFWMLLTKIPSYMASVLGFDIKQNGMLTSLPYLTAWILSFPTSYFSDLLITKNIFTVETSRKVCNSIGQWIPAIALIALGYVDKGHPEIAVTLLVVAVASNIASYCGHNVNHMDLSPNFAGTLMGITNTAANICSILAPLVASIVVKDSANVLQWKNIFFLSAVIYILGNLMFVLFGTSKIQKWNDPIIKTKDTVLKSVTDIPEKNRHIKKAKSIEGSEVEKNL</sequence>
<comment type="subcellular location">
    <subcellularLocation>
        <location evidence="1">Membrane</location>
        <topology evidence="1">Multi-pass membrane protein</topology>
    </subcellularLocation>
</comment>
<dbReference type="EMBL" id="KQ434858">
    <property type="protein sequence ID" value="KZC08905.1"/>
    <property type="molecule type" value="Genomic_DNA"/>
</dbReference>
<dbReference type="AlphaFoldDB" id="A0A154PAH8"/>
<dbReference type="GO" id="GO:0015293">
    <property type="term" value="F:symporter activity"/>
    <property type="evidence" value="ECO:0007669"/>
    <property type="project" value="UniProtKB-KW"/>
</dbReference>
<keyword evidence="9" id="KW-1185">Reference proteome</keyword>
<keyword evidence="4" id="KW-0769">Symport</keyword>
<feature type="transmembrane region" description="Helical" evidence="7">
    <location>
        <begin position="163"/>
        <end position="185"/>
    </location>
</feature>
<evidence type="ECO:0000313" key="8">
    <source>
        <dbReference type="EMBL" id="KZC08905.1"/>
    </source>
</evidence>
<keyword evidence="6 7" id="KW-0472">Membrane</keyword>
<accession>A0A154PAH8</accession>
<dbReference type="SUPFAM" id="SSF103473">
    <property type="entry name" value="MFS general substrate transporter"/>
    <property type="match status" value="1"/>
</dbReference>
<dbReference type="GO" id="GO:0006820">
    <property type="term" value="P:monoatomic anion transport"/>
    <property type="evidence" value="ECO:0007669"/>
    <property type="project" value="TreeGrafter"/>
</dbReference>
<feature type="transmembrane region" description="Helical" evidence="7">
    <location>
        <begin position="197"/>
        <end position="216"/>
    </location>
</feature>
<name>A0A154PAH8_DUFNO</name>
<evidence type="ECO:0000256" key="3">
    <source>
        <dbReference type="ARBA" id="ARBA00022692"/>
    </source>
</evidence>
<dbReference type="InterPro" id="IPR011701">
    <property type="entry name" value="MFS"/>
</dbReference>
<dbReference type="PANTHER" id="PTHR11662:SF280">
    <property type="entry name" value="FI21844P1-RELATED"/>
    <property type="match status" value="1"/>
</dbReference>
<keyword evidence="3 7" id="KW-0812">Transmembrane</keyword>
<evidence type="ECO:0000256" key="1">
    <source>
        <dbReference type="ARBA" id="ARBA00004141"/>
    </source>
</evidence>